<evidence type="ECO:0000256" key="2">
    <source>
        <dbReference type="ARBA" id="ARBA00012452"/>
    </source>
</evidence>
<dbReference type="SUPFAM" id="SSF52833">
    <property type="entry name" value="Thioredoxin-like"/>
    <property type="match status" value="1"/>
</dbReference>
<dbReference type="Gene3D" id="3.40.30.10">
    <property type="entry name" value="Glutaredoxin"/>
    <property type="match status" value="1"/>
</dbReference>
<dbReference type="Pfam" id="PF02798">
    <property type="entry name" value="GST_N"/>
    <property type="match status" value="1"/>
</dbReference>
<feature type="domain" description="GST C-terminal" evidence="7">
    <location>
        <begin position="88"/>
        <end position="216"/>
    </location>
</feature>
<dbReference type="FunFam" id="1.20.1050.10:FF:000004">
    <property type="entry name" value="Glutathione S-transferase F2"/>
    <property type="match status" value="1"/>
</dbReference>
<dbReference type="GO" id="GO:0006749">
    <property type="term" value="P:glutathione metabolic process"/>
    <property type="evidence" value="ECO:0007669"/>
    <property type="project" value="TreeGrafter"/>
</dbReference>
<dbReference type="Gene3D" id="1.20.1050.10">
    <property type="match status" value="1"/>
</dbReference>
<sequence length="217" mass="25233">MVVKVYGPQCACPKRVIVCLIEKGVDFEVVPIDIFKGENKTPHYLQLQPFGHVPVTQDGDYTLFESRAIMRYYAEKYRSQGTELLGKTLEERGQVEQWLEVEAHEFSPPVYNLVIHIMLSSKLGITADQKLIQESEEKLHKVLDIYEERLSKSKYFAGDFFSLADLSHLPFVQYLMDPLGKEHVIRDRKHLSAWWDDISNRPSWKKVLQHYPPPNLS</sequence>
<dbReference type="InterPro" id="IPR010987">
    <property type="entry name" value="Glutathione-S-Trfase_C-like"/>
</dbReference>
<dbReference type="SFLD" id="SFLDS00019">
    <property type="entry name" value="Glutathione_Transferase_(cytos"/>
    <property type="match status" value="1"/>
</dbReference>
<comment type="similarity">
    <text evidence="1">Belongs to the GST superfamily. Phi family.</text>
</comment>
<dbReference type="Proteomes" id="UP000594638">
    <property type="component" value="Unassembled WGS sequence"/>
</dbReference>
<dbReference type="GO" id="GO:0005737">
    <property type="term" value="C:cytoplasm"/>
    <property type="evidence" value="ECO:0007669"/>
    <property type="project" value="TreeGrafter"/>
</dbReference>
<dbReference type="InterPro" id="IPR036249">
    <property type="entry name" value="Thioredoxin-like_sf"/>
</dbReference>
<feature type="domain" description="GST N-terminal" evidence="6">
    <location>
        <begin position="1"/>
        <end position="81"/>
    </location>
</feature>
<dbReference type="AlphaFoldDB" id="A0A8S0T6Z3"/>
<evidence type="ECO:0000256" key="1">
    <source>
        <dbReference type="ARBA" id="ARBA00010128"/>
    </source>
</evidence>
<dbReference type="EC" id="2.5.1.18" evidence="2"/>
<dbReference type="CDD" id="cd03053">
    <property type="entry name" value="GST_N_Phi"/>
    <property type="match status" value="1"/>
</dbReference>
<dbReference type="InterPro" id="IPR034347">
    <property type="entry name" value="GST_Phi_C"/>
</dbReference>
<dbReference type="PANTHER" id="PTHR43900">
    <property type="entry name" value="GLUTATHIONE S-TRANSFERASE RHO"/>
    <property type="match status" value="1"/>
</dbReference>
<dbReference type="Gramene" id="OE9A010246T1">
    <property type="protein sequence ID" value="OE9A010246C1"/>
    <property type="gene ID" value="OE9A010246"/>
</dbReference>
<dbReference type="CDD" id="cd03187">
    <property type="entry name" value="GST_C_Phi"/>
    <property type="match status" value="1"/>
</dbReference>
<dbReference type="InterPro" id="IPR004045">
    <property type="entry name" value="Glutathione_S-Trfase_N"/>
</dbReference>
<name>A0A8S0T6Z3_OLEEU</name>
<evidence type="ECO:0000256" key="5">
    <source>
        <dbReference type="ARBA" id="ARBA00081070"/>
    </source>
</evidence>
<dbReference type="PROSITE" id="PS50405">
    <property type="entry name" value="GST_CTER"/>
    <property type="match status" value="1"/>
</dbReference>
<dbReference type="FunFam" id="3.40.30.10:FF:000016">
    <property type="entry name" value="Glutathione S-transferase F2"/>
    <property type="match status" value="1"/>
</dbReference>
<evidence type="ECO:0000256" key="3">
    <source>
        <dbReference type="ARBA" id="ARBA00022679"/>
    </source>
</evidence>
<comment type="caution">
    <text evidence="8">The sequence shown here is derived from an EMBL/GenBank/DDBJ whole genome shotgun (WGS) entry which is preliminary data.</text>
</comment>
<dbReference type="PANTHER" id="PTHR43900:SF65">
    <property type="entry name" value="GLUTATHIONE TRANSFERASE"/>
    <property type="match status" value="1"/>
</dbReference>
<dbReference type="GO" id="GO:0004364">
    <property type="term" value="F:glutathione transferase activity"/>
    <property type="evidence" value="ECO:0007669"/>
    <property type="project" value="UniProtKB-EC"/>
</dbReference>
<accession>A0A8S0T6Z3</accession>
<gene>
    <name evidence="8" type="ORF">OLEA9_A010246</name>
</gene>
<comment type="catalytic activity">
    <reaction evidence="4">
        <text>RX + glutathione = an S-substituted glutathione + a halide anion + H(+)</text>
        <dbReference type="Rhea" id="RHEA:16437"/>
        <dbReference type="ChEBI" id="CHEBI:15378"/>
        <dbReference type="ChEBI" id="CHEBI:16042"/>
        <dbReference type="ChEBI" id="CHEBI:17792"/>
        <dbReference type="ChEBI" id="CHEBI:57925"/>
        <dbReference type="ChEBI" id="CHEBI:90779"/>
        <dbReference type="EC" id="2.5.1.18"/>
    </reaction>
</comment>
<keyword evidence="3" id="KW-0808">Transferase</keyword>
<reference evidence="8 9" key="1">
    <citation type="submission" date="2019-12" db="EMBL/GenBank/DDBJ databases">
        <authorList>
            <person name="Alioto T."/>
            <person name="Alioto T."/>
            <person name="Gomez Garrido J."/>
        </authorList>
    </citation>
    <scope>NUCLEOTIDE SEQUENCE [LARGE SCALE GENOMIC DNA]</scope>
</reference>
<evidence type="ECO:0000256" key="4">
    <source>
        <dbReference type="ARBA" id="ARBA00047960"/>
    </source>
</evidence>
<dbReference type="GO" id="GO:0043295">
    <property type="term" value="F:glutathione binding"/>
    <property type="evidence" value="ECO:0007669"/>
    <property type="project" value="TreeGrafter"/>
</dbReference>
<proteinExistence type="inferred from homology"/>
<protein>
    <recommendedName>
        <fullName evidence="2">glutathione transferase</fullName>
        <ecNumber evidence="2">2.5.1.18</ecNumber>
    </recommendedName>
    <alternativeName>
        <fullName evidence="5">GST class-phi</fullName>
    </alternativeName>
</protein>
<evidence type="ECO:0000313" key="9">
    <source>
        <dbReference type="Proteomes" id="UP000594638"/>
    </source>
</evidence>
<keyword evidence="9" id="KW-1185">Reference proteome</keyword>
<dbReference type="SFLD" id="SFLDG00358">
    <property type="entry name" value="Main_(cytGST)"/>
    <property type="match status" value="1"/>
</dbReference>
<dbReference type="GO" id="GO:0009407">
    <property type="term" value="P:toxin catabolic process"/>
    <property type="evidence" value="ECO:0007669"/>
    <property type="project" value="UniProtKB-ARBA"/>
</dbReference>
<dbReference type="SUPFAM" id="SSF47616">
    <property type="entry name" value="GST C-terminal domain-like"/>
    <property type="match status" value="1"/>
</dbReference>
<dbReference type="InterPro" id="IPR040079">
    <property type="entry name" value="Glutathione_S-Trfase"/>
</dbReference>
<evidence type="ECO:0000313" key="8">
    <source>
        <dbReference type="EMBL" id="CAA2999590.1"/>
    </source>
</evidence>
<dbReference type="OrthoDB" id="422574at2759"/>
<dbReference type="InterPro" id="IPR036282">
    <property type="entry name" value="Glutathione-S-Trfase_C_sf"/>
</dbReference>
<organism evidence="8 9">
    <name type="scientific">Olea europaea subsp. europaea</name>
    <dbReference type="NCBI Taxonomy" id="158383"/>
    <lineage>
        <taxon>Eukaryota</taxon>
        <taxon>Viridiplantae</taxon>
        <taxon>Streptophyta</taxon>
        <taxon>Embryophyta</taxon>
        <taxon>Tracheophyta</taxon>
        <taxon>Spermatophyta</taxon>
        <taxon>Magnoliopsida</taxon>
        <taxon>eudicotyledons</taxon>
        <taxon>Gunneridae</taxon>
        <taxon>Pentapetalae</taxon>
        <taxon>asterids</taxon>
        <taxon>lamiids</taxon>
        <taxon>Lamiales</taxon>
        <taxon>Oleaceae</taxon>
        <taxon>Oleeae</taxon>
        <taxon>Olea</taxon>
    </lineage>
</organism>
<dbReference type="InterPro" id="IPR004046">
    <property type="entry name" value="GST_C"/>
</dbReference>
<dbReference type="PROSITE" id="PS50404">
    <property type="entry name" value="GST_NTER"/>
    <property type="match status" value="1"/>
</dbReference>
<dbReference type="EMBL" id="CACTIH010005639">
    <property type="protein sequence ID" value="CAA2999590.1"/>
    <property type="molecule type" value="Genomic_DNA"/>
</dbReference>
<dbReference type="Pfam" id="PF00043">
    <property type="entry name" value="GST_C"/>
    <property type="match status" value="1"/>
</dbReference>
<evidence type="ECO:0000259" key="7">
    <source>
        <dbReference type="PROSITE" id="PS50405"/>
    </source>
</evidence>
<evidence type="ECO:0000259" key="6">
    <source>
        <dbReference type="PROSITE" id="PS50404"/>
    </source>
</evidence>